<evidence type="ECO:0000256" key="2">
    <source>
        <dbReference type="ARBA" id="ARBA00022448"/>
    </source>
</evidence>
<feature type="transmembrane region" description="Helical" evidence="7">
    <location>
        <begin position="162"/>
        <end position="182"/>
    </location>
</feature>
<feature type="transmembrane region" description="Helical" evidence="7">
    <location>
        <begin position="7"/>
        <end position="26"/>
    </location>
</feature>
<keyword evidence="3" id="KW-1003">Cell membrane</keyword>
<feature type="domain" description="Major facilitator superfamily (MFS) profile" evidence="8">
    <location>
        <begin position="8"/>
        <end position="453"/>
    </location>
</feature>
<evidence type="ECO:0000256" key="7">
    <source>
        <dbReference type="SAM" id="Phobius"/>
    </source>
</evidence>
<dbReference type="PANTHER" id="PTHR42718">
    <property type="entry name" value="MAJOR FACILITATOR SUPERFAMILY MULTIDRUG TRANSPORTER MFSC"/>
    <property type="match status" value="1"/>
</dbReference>
<feature type="transmembrane region" description="Helical" evidence="7">
    <location>
        <begin position="429"/>
        <end position="450"/>
    </location>
</feature>
<dbReference type="InterPro" id="IPR004638">
    <property type="entry name" value="EmrB-like"/>
</dbReference>
<dbReference type="InterPro" id="IPR036259">
    <property type="entry name" value="MFS_trans_sf"/>
</dbReference>
<feature type="transmembrane region" description="Helical" evidence="7">
    <location>
        <begin position="262"/>
        <end position="285"/>
    </location>
</feature>
<dbReference type="SUPFAM" id="SSF103473">
    <property type="entry name" value="MFS general substrate transporter"/>
    <property type="match status" value="1"/>
</dbReference>
<dbReference type="InterPro" id="IPR011701">
    <property type="entry name" value="MFS"/>
</dbReference>
<dbReference type="Gene3D" id="1.20.1250.20">
    <property type="entry name" value="MFS general substrate transporter like domains"/>
    <property type="match status" value="1"/>
</dbReference>
<feature type="transmembrane region" description="Helical" evidence="7">
    <location>
        <begin position="297"/>
        <end position="314"/>
    </location>
</feature>
<dbReference type="NCBIfam" id="TIGR00711">
    <property type="entry name" value="efflux_EmrB"/>
    <property type="match status" value="1"/>
</dbReference>
<evidence type="ECO:0000256" key="3">
    <source>
        <dbReference type="ARBA" id="ARBA00022475"/>
    </source>
</evidence>
<feature type="transmembrane region" description="Helical" evidence="7">
    <location>
        <begin position="224"/>
        <end position="241"/>
    </location>
</feature>
<gene>
    <name evidence="9" type="ORF">GPX89_28060</name>
</gene>
<feature type="transmembrane region" description="Helical" evidence="7">
    <location>
        <begin position="105"/>
        <end position="124"/>
    </location>
</feature>
<dbReference type="EMBL" id="WRPP01000006">
    <property type="protein sequence ID" value="MVU81089.1"/>
    <property type="molecule type" value="Genomic_DNA"/>
</dbReference>
<evidence type="ECO:0000313" key="9">
    <source>
        <dbReference type="EMBL" id="MVU81089.1"/>
    </source>
</evidence>
<comment type="caution">
    <text evidence="9">The sequence shown here is derived from an EMBL/GenBank/DDBJ whole genome shotgun (WGS) entry which is preliminary data.</text>
</comment>
<evidence type="ECO:0000256" key="5">
    <source>
        <dbReference type="ARBA" id="ARBA00022989"/>
    </source>
</evidence>
<keyword evidence="6 7" id="KW-0472">Membrane</keyword>
<dbReference type="CDD" id="cd17321">
    <property type="entry name" value="MFS_MMR_MDR_like"/>
    <property type="match status" value="1"/>
</dbReference>
<feature type="transmembrane region" description="Helical" evidence="7">
    <location>
        <begin position="46"/>
        <end position="65"/>
    </location>
</feature>
<reference evidence="9 10" key="1">
    <citation type="submission" date="2019-12" db="EMBL/GenBank/DDBJ databases">
        <title>Nocardia sp. nov. ET3-3 isolated from soil.</title>
        <authorList>
            <person name="Kanchanasin P."/>
            <person name="Tanasupawat S."/>
            <person name="Yuki M."/>
            <person name="Kudo T."/>
        </authorList>
    </citation>
    <scope>NUCLEOTIDE SEQUENCE [LARGE SCALE GENOMIC DNA]</scope>
    <source>
        <strain evidence="9 10">ET3-3</strain>
    </source>
</reference>
<feature type="transmembrane region" description="Helical" evidence="7">
    <location>
        <begin position="398"/>
        <end position="417"/>
    </location>
</feature>
<feature type="transmembrane region" description="Helical" evidence="7">
    <location>
        <begin position="74"/>
        <end position="99"/>
    </location>
</feature>
<evidence type="ECO:0000256" key="4">
    <source>
        <dbReference type="ARBA" id="ARBA00022692"/>
    </source>
</evidence>
<evidence type="ECO:0000256" key="6">
    <source>
        <dbReference type="ARBA" id="ARBA00023136"/>
    </source>
</evidence>
<evidence type="ECO:0000256" key="1">
    <source>
        <dbReference type="ARBA" id="ARBA00004651"/>
    </source>
</evidence>
<accession>A0A7K1V3R6</accession>
<organism evidence="9 10">
    <name type="scientific">Nocardia terrae</name>
    <dbReference type="NCBI Taxonomy" id="2675851"/>
    <lineage>
        <taxon>Bacteria</taxon>
        <taxon>Bacillati</taxon>
        <taxon>Actinomycetota</taxon>
        <taxon>Actinomycetes</taxon>
        <taxon>Mycobacteriales</taxon>
        <taxon>Nocardiaceae</taxon>
        <taxon>Nocardia</taxon>
    </lineage>
</organism>
<feature type="transmembrane region" description="Helical" evidence="7">
    <location>
        <begin position="326"/>
        <end position="343"/>
    </location>
</feature>
<sequence>MTTHQRWTLALTSVASLMVGLDALVVTTALNTIRVQLGASLEALGWTFNAYTLAFAVLLLTAAVIGDRIGRRRLLVIGLAVFTAASAACALSTDIGWLITARTVQGVGAAMVMPAAFALVGTAFPPEQRGKAMGIFAGVTGLAILGGPVVGGAVVQGLTWEWIFWLNVPIGLALIPLAQRFVAESTGPARGVDLLGVALSGLGVLGLVLGLVRGNTSGWTSPEILASLIGGAVLLAAFVAWELRTAQPMVPMRLFTHRGFGAANLAGLLMTGALFGTAFFFAQYLQAGLHYSPLGSGLRLLPWTATLFVVAPIAGARMRQIGERPLIVGGLLLAAVGFGWIALAAGTGAAYPALIVPMVLAGVGVSAAMPAVQNASISSVEPEAIGTASGIYNTMRQLGGSFGIAVTSAVFTVNGGYTSTTAVEHGFRAAVLTAAASAGLGALAGLGVVARQRSSRTTSAQPAPVPAG</sequence>
<keyword evidence="2" id="KW-0813">Transport</keyword>
<evidence type="ECO:0000313" key="10">
    <source>
        <dbReference type="Proteomes" id="UP000466794"/>
    </source>
</evidence>
<feature type="transmembrane region" description="Helical" evidence="7">
    <location>
        <begin position="136"/>
        <end position="156"/>
    </location>
</feature>
<dbReference type="InterPro" id="IPR020846">
    <property type="entry name" value="MFS_dom"/>
</dbReference>
<proteinExistence type="predicted"/>
<dbReference type="RefSeq" id="WP_157390735.1">
    <property type="nucleotide sequence ID" value="NZ_WRPP01000006.1"/>
</dbReference>
<name>A0A7K1V3R6_9NOCA</name>
<dbReference type="GO" id="GO:0005886">
    <property type="term" value="C:plasma membrane"/>
    <property type="evidence" value="ECO:0007669"/>
    <property type="project" value="UniProtKB-SubCell"/>
</dbReference>
<dbReference type="PANTHER" id="PTHR42718:SF46">
    <property type="entry name" value="BLR6921 PROTEIN"/>
    <property type="match status" value="1"/>
</dbReference>
<dbReference type="Pfam" id="PF07690">
    <property type="entry name" value="MFS_1"/>
    <property type="match status" value="1"/>
</dbReference>
<dbReference type="PROSITE" id="PS50850">
    <property type="entry name" value="MFS"/>
    <property type="match status" value="1"/>
</dbReference>
<dbReference type="GO" id="GO:0022857">
    <property type="term" value="F:transmembrane transporter activity"/>
    <property type="evidence" value="ECO:0007669"/>
    <property type="project" value="InterPro"/>
</dbReference>
<feature type="transmembrane region" description="Helical" evidence="7">
    <location>
        <begin position="194"/>
        <end position="212"/>
    </location>
</feature>
<evidence type="ECO:0000259" key="8">
    <source>
        <dbReference type="PROSITE" id="PS50850"/>
    </source>
</evidence>
<keyword evidence="10" id="KW-1185">Reference proteome</keyword>
<feature type="transmembrane region" description="Helical" evidence="7">
    <location>
        <begin position="349"/>
        <end position="369"/>
    </location>
</feature>
<protein>
    <submittedName>
        <fullName evidence="9">DHA2 family efflux MFS transporter permease subunit</fullName>
    </submittedName>
</protein>
<dbReference type="AlphaFoldDB" id="A0A7K1V3R6"/>
<dbReference type="Gene3D" id="1.20.1720.10">
    <property type="entry name" value="Multidrug resistance protein D"/>
    <property type="match status" value="1"/>
</dbReference>
<comment type="subcellular location">
    <subcellularLocation>
        <location evidence="1">Cell membrane</location>
        <topology evidence="1">Multi-pass membrane protein</topology>
    </subcellularLocation>
</comment>
<keyword evidence="4 7" id="KW-0812">Transmembrane</keyword>
<keyword evidence="5 7" id="KW-1133">Transmembrane helix</keyword>
<dbReference type="Proteomes" id="UP000466794">
    <property type="component" value="Unassembled WGS sequence"/>
</dbReference>